<dbReference type="Pfam" id="PF11720">
    <property type="entry name" value="Inhibitor_I78"/>
    <property type="match status" value="1"/>
</dbReference>
<sequence>MRALLIAAAALTLVACGQTTTVTPEPETPAPVAAAPTTREEATAQDTCGASGYRAMIGTNVAAITIPTGLNHRIIAPDTPVTMDFSAERINFLTDANGLITAVECY</sequence>
<organism evidence="3 4">
    <name type="scientific">Terricaulis silvestris</name>
    <dbReference type="NCBI Taxonomy" id="2686094"/>
    <lineage>
        <taxon>Bacteria</taxon>
        <taxon>Pseudomonadati</taxon>
        <taxon>Pseudomonadota</taxon>
        <taxon>Alphaproteobacteria</taxon>
        <taxon>Caulobacterales</taxon>
        <taxon>Caulobacteraceae</taxon>
        <taxon>Terricaulis</taxon>
    </lineage>
</organism>
<reference evidence="4" key="1">
    <citation type="submission" date="2019-12" db="EMBL/GenBank/DDBJ databases">
        <title>Complete genome of Terracaulis silvestris 0127_4.</title>
        <authorList>
            <person name="Vieira S."/>
            <person name="Riedel T."/>
            <person name="Sproer C."/>
            <person name="Pascual J."/>
            <person name="Boedeker C."/>
            <person name="Overmann J."/>
        </authorList>
    </citation>
    <scope>NUCLEOTIDE SEQUENCE [LARGE SCALE GENOMIC DNA]</scope>
    <source>
        <strain evidence="4">0127_4</strain>
    </source>
</reference>
<dbReference type="EMBL" id="CP047045">
    <property type="protein sequence ID" value="QGZ95452.1"/>
    <property type="molecule type" value="Genomic_DNA"/>
</dbReference>
<dbReference type="Proteomes" id="UP000431269">
    <property type="component" value="Chromosome"/>
</dbReference>
<dbReference type="PROSITE" id="PS51257">
    <property type="entry name" value="PROKAR_LIPOPROTEIN"/>
    <property type="match status" value="1"/>
</dbReference>
<proteinExistence type="predicted"/>
<dbReference type="AlphaFoldDB" id="A0A6I6MUV0"/>
<keyword evidence="4" id="KW-1185">Reference proteome</keyword>
<feature type="compositionally biased region" description="Low complexity" evidence="1">
    <location>
        <begin position="21"/>
        <end position="37"/>
    </location>
</feature>
<feature type="signal peptide" evidence="2">
    <location>
        <begin position="1"/>
        <end position="17"/>
    </location>
</feature>
<feature type="region of interest" description="Disordered" evidence="1">
    <location>
        <begin position="21"/>
        <end position="43"/>
    </location>
</feature>
<dbReference type="KEGG" id="tsv:DSM104635_02301"/>
<dbReference type="InterPro" id="IPR021719">
    <property type="entry name" value="Prot_inh_I78"/>
</dbReference>
<evidence type="ECO:0000313" key="4">
    <source>
        <dbReference type="Proteomes" id="UP000431269"/>
    </source>
</evidence>
<evidence type="ECO:0000256" key="2">
    <source>
        <dbReference type="SAM" id="SignalP"/>
    </source>
</evidence>
<accession>A0A6I6MUV0</accession>
<dbReference type="Gene3D" id="3.30.10.10">
    <property type="entry name" value="Trypsin Inhibitor V, subunit A"/>
    <property type="match status" value="1"/>
</dbReference>
<evidence type="ECO:0000313" key="3">
    <source>
        <dbReference type="EMBL" id="QGZ95452.1"/>
    </source>
</evidence>
<keyword evidence="2" id="KW-0732">Signal</keyword>
<name>A0A6I6MUV0_9CAUL</name>
<dbReference type="RefSeq" id="WP_158766311.1">
    <property type="nucleotide sequence ID" value="NZ_CP047045.1"/>
</dbReference>
<protein>
    <submittedName>
        <fullName evidence="3">Peptidase inhibitor I78 family protein</fullName>
    </submittedName>
</protein>
<gene>
    <name evidence="3" type="ORF">DSM104635_02301</name>
</gene>
<feature type="chain" id="PRO_5026216414" evidence="2">
    <location>
        <begin position="18"/>
        <end position="106"/>
    </location>
</feature>
<evidence type="ECO:0000256" key="1">
    <source>
        <dbReference type="SAM" id="MobiDB-lite"/>
    </source>
</evidence>